<proteinExistence type="predicted"/>
<dbReference type="Proteomes" id="UP000597444">
    <property type="component" value="Unassembled WGS sequence"/>
</dbReference>
<evidence type="ECO:0000313" key="3">
    <source>
        <dbReference type="Proteomes" id="UP000597444"/>
    </source>
</evidence>
<dbReference type="EMBL" id="BNJK01000002">
    <property type="protein sequence ID" value="GHO98196.1"/>
    <property type="molecule type" value="Genomic_DNA"/>
</dbReference>
<dbReference type="GO" id="GO:0005737">
    <property type="term" value="C:cytoplasm"/>
    <property type="evidence" value="ECO:0007669"/>
    <property type="project" value="TreeGrafter"/>
</dbReference>
<dbReference type="SUPFAM" id="SSF54506">
    <property type="entry name" value="Diaminopimelate epimerase-like"/>
    <property type="match status" value="1"/>
</dbReference>
<protein>
    <submittedName>
        <fullName evidence="2">Phenazine biosynthesis protein PhzF</fullName>
    </submittedName>
</protein>
<dbReference type="RefSeq" id="WP_220208959.1">
    <property type="nucleotide sequence ID" value="NZ_BNJK01000002.1"/>
</dbReference>
<dbReference type="AlphaFoldDB" id="A0A8J3IZP3"/>
<reference evidence="2" key="1">
    <citation type="submission" date="2020-10" db="EMBL/GenBank/DDBJ databases">
        <title>Taxonomic study of unclassified bacteria belonging to the class Ktedonobacteria.</title>
        <authorList>
            <person name="Yabe S."/>
            <person name="Wang C.M."/>
            <person name="Zheng Y."/>
            <person name="Sakai Y."/>
            <person name="Cavaletti L."/>
            <person name="Monciardini P."/>
            <person name="Donadio S."/>
        </authorList>
    </citation>
    <scope>NUCLEOTIDE SEQUENCE</scope>
    <source>
        <strain evidence="2">ID150040</strain>
    </source>
</reference>
<dbReference type="Pfam" id="PF02567">
    <property type="entry name" value="PhzC-PhzF"/>
    <property type="match status" value="1"/>
</dbReference>
<dbReference type="PANTHER" id="PTHR13774">
    <property type="entry name" value="PHENAZINE BIOSYNTHESIS PROTEIN"/>
    <property type="match status" value="1"/>
</dbReference>
<organism evidence="2 3">
    <name type="scientific">Reticulibacter mediterranei</name>
    <dbReference type="NCBI Taxonomy" id="2778369"/>
    <lineage>
        <taxon>Bacteria</taxon>
        <taxon>Bacillati</taxon>
        <taxon>Chloroflexota</taxon>
        <taxon>Ktedonobacteria</taxon>
        <taxon>Ktedonobacterales</taxon>
        <taxon>Reticulibacteraceae</taxon>
        <taxon>Reticulibacter</taxon>
    </lineage>
</organism>
<evidence type="ECO:0000313" key="2">
    <source>
        <dbReference type="EMBL" id="GHO98196.1"/>
    </source>
</evidence>
<dbReference type="PIRSF" id="PIRSF016184">
    <property type="entry name" value="PhzC_PhzF"/>
    <property type="match status" value="1"/>
</dbReference>
<comment type="caution">
    <text evidence="2">The sequence shown here is derived from an EMBL/GenBank/DDBJ whole genome shotgun (WGS) entry which is preliminary data.</text>
</comment>
<dbReference type="NCBIfam" id="TIGR00654">
    <property type="entry name" value="PhzF_family"/>
    <property type="match status" value="1"/>
</dbReference>
<dbReference type="GO" id="GO:0016853">
    <property type="term" value="F:isomerase activity"/>
    <property type="evidence" value="ECO:0007669"/>
    <property type="project" value="TreeGrafter"/>
</dbReference>
<accession>A0A8J3IZP3</accession>
<gene>
    <name evidence="2" type="ORF">KSF_082440</name>
</gene>
<name>A0A8J3IZP3_9CHLR</name>
<dbReference type="Gene3D" id="3.10.310.10">
    <property type="entry name" value="Diaminopimelate Epimerase, Chain A, domain 1"/>
    <property type="match status" value="2"/>
</dbReference>
<dbReference type="InterPro" id="IPR003719">
    <property type="entry name" value="Phenazine_PhzF-like"/>
</dbReference>
<keyword evidence="3" id="KW-1185">Reference proteome</keyword>
<feature type="active site" evidence="1">
    <location>
        <position position="47"/>
    </location>
</feature>
<dbReference type="PANTHER" id="PTHR13774:SF32">
    <property type="entry name" value="ANTISENSE-ENHANCING SEQUENCE 1"/>
    <property type="match status" value="1"/>
</dbReference>
<sequence length="304" mass="33521">MKTIQYCLTDVFTQHPFGGNQLAVCLNAEGLTTETMQALAREFNLSETTFVLPPEQPEHTYRVRIFTPGRELPMAGHPSIGTAYILARKGLIQLTEPETAIVLEEKVGPIPMRLSIKDGAANSIQMQQPLPTFGPYFTDRATIARLLSIEEADLHPTLPIQAVSCGVPFLFVPVNSLEAIRKARLRQDVWEQTLQPMEANQVFVFTQETEHADSTVHCRMFAPAMGIVEDPATGAAHGPLGSYLLSQQLIQPGVEFISEQGFEMGRPSIVRVRIEQEDGRINGVYISGQCCFIGEGTIELPDNA</sequence>
<evidence type="ECO:0000256" key="1">
    <source>
        <dbReference type="PIRSR" id="PIRSR016184-1"/>
    </source>
</evidence>